<organism evidence="3">
    <name type="scientific">Ostreococcus tauri</name>
    <name type="common">Marine green alga</name>
    <dbReference type="NCBI Taxonomy" id="70448"/>
    <lineage>
        <taxon>Eukaryota</taxon>
        <taxon>Viridiplantae</taxon>
        <taxon>Chlorophyta</taxon>
        <taxon>Mamiellophyceae</taxon>
        <taxon>Mamiellales</taxon>
        <taxon>Bathycoccaceae</taxon>
        <taxon>Ostreococcus</taxon>
    </lineage>
</organism>
<dbReference type="Pfam" id="PF02190">
    <property type="entry name" value="LON_substr_bdg"/>
    <property type="match status" value="1"/>
</dbReference>
<dbReference type="Gene3D" id="2.30.130.40">
    <property type="entry name" value="LON domain-like"/>
    <property type="match status" value="1"/>
</dbReference>
<dbReference type="InterPro" id="IPR003111">
    <property type="entry name" value="Lon_prtase_N"/>
</dbReference>
<accession>A0A1Y5IIP2</accession>
<dbReference type="PANTHER" id="PTHR46732">
    <property type="entry name" value="ATP-DEPENDENT PROTEASE LA (LON) DOMAIN PROTEIN"/>
    <property type="match status" value="1"/>
</dbReference>
<sequence length="342" mass="36747">MPTTTLTTARPSRGGATCGGARGARTRRASWTTVARGAGGYLDYAAALSKEFTSVELPSLLFPRAETLLPGSAMTLHLYEARFLALLDAARANTGGLIAQLTYFENESGEEGLRVNSSATLARIEWVKREAVGATVRVAGEARVKLEGVVSREPYITGVYTHVPQMGDVGTYVPSDAELAQVREVTDYIENAVRDVMTLSDRLNGDASASAAEGEGEDEEIDGMWTHKEVGDLRTAMRWVDAPAITIERIETPISMEDADWSRADGFTGHSELARAERLSFAVLQVAPASTPSALRTLISCRAVAMSAEHGLMDRLRLCVSVLEDQLNTLRAKVALKSTLGG</sequence>
<feature type="compositionally biased region" description="Polar residues" evidence="1">
    <location>
        <begin position="1"/>
        <end position="10"/>
    </location>
</feature>
<protein>
    <recommendedName>
        <fullName evidence="2">Lon N-terminal domain-containing protein</fullName>
    </recommendedName>
</protein>
<feature type="region of interest" description="Disordered" evidence="1">
    <location>
        <begin position="1"/>
        <end position="22"/>
    </location>
</feature>
<evidence type="ECO:0000256" key="1">
    <source>
        <dbReference type="SAM" id="MobiDB-lite"/>
    </source>
</evidence>
<dbReference type="EMBL" id="KZ155771">
    <property type="protein sequence ID" value="OUS49430.1"/>
    <property type="molecule type" value="Genomic_DNA"/>
</dbReference>
<evidence type="ECO:0000259" key="2">
    <source>
        <dbReference type="Pfam" id="PF02190"/>
    </source>
</evidence>
<dbReference type="eggNOG" id="ENOG502SEMC">
    <property type="taxonomic scope" value="Eukaryota"/>
</dbReference>
<name>A0A1Y5IIP2_OSTTA</name>
<dbReference type="Proteomes" id="UP000195557">
    <property type="component" value="Unassembled WGS sequence"/>
</dbReference>
<proteinExistence type="predicted"/>
<dbReference type="PANTHER" id="PTHR46732:SF5">
    <property type="entry name" value="ATP-DEPENDENT PROTEASE LA (LON) DOMAIN PROTEIN"/>
    <property type="match status" value="1"/>
</dbReference>
<dbReference type="SUPFAM" id="SSF88697">
    <property type="entry name" value="PUA domain-like"/>
    <property type="match status" value="1"/>
</dbReference>
<gene>
    <name evidence="3" type="ORF">BE221DRAFT_188719</name>
</gene>
<evidence type="ECO:0000313" key="3">
    <source>
        <dbReference type="EMBL" id="OUS49430.1"/>
    </source>
</evidence>
<feature type="domain" description="Lon N-terminal" evidence="2">
    <location>
        <begin position="64"/>
        <end position="196"/>
    </location>
</feature>
<reference evidence="3" key="1">
    <citation type="submission" date="2017-04" db="EMBL/GenBank/DDBJ databases">
        <title>Population genomics of picophytoplankton unveils novel chromosome hypervariability.</title>
        <authorList>
            <consortium name="DOE Joint Genome Institute"/>
            <person name="Blanc-Mathieu R."/>
            <person name="Krasovec M."/>
            <person name="Hebrard M."/>
            <person name="Yau S."/>
            <person name="Desgranges E."/>
            <person name="Martin J."/>
            <person name="Schackwitz W."/>
            <person name="Kuo A."/>
            <person name="Salin G."/>
            <person name="Donnadieu C."/>
            <person name="Desdevises Y."/>
            <person name="Sanchez-Ferandin S."/>
            <person name="Moreau H."/>
            <person name="Rivals E."/>
            <person name="Grigoriev I.V."/>
            <person name="Grimsley N."/>
            <person name="Eyre-Walker A."/>
            <person name="Piganeau G."/>
        </authorList>
    </citation>
    <scope>NUCLEOTIDE SEQUENCE [LARGE SCALE GENOMIC DNA]</scope>
    <source>
        <strain evidence="3">RCC 1115</strain>
    </source>
</reference>
<dbReference type="InterPro" id="IPR015947">
    <property type="entry name" value="PUA-like_sf"/>
</dbReference>
<dbReference type="InterPro" id="IPR046336">
    <property type="entry name" value="Lon_prtase_N_sf"/>
</dbReference>
<dbReference type="AlphaFoldDB" id="A0A1Y5IIP2"/>